<reference evidence="1 2" key="1">
    <citation type="journal article" date="2014" name="Nat. Genet.">
        <title>Genome and transcriptome of the porcine whipworm Trichuris suis.</title>
        <authorList>
            <person name="Jex A.R."/>
            <person name="Nejsum P."/>
            <person name="Schwarz E.M."/>
            <person name="Hu L."/>
            <person name="Young N.D."/>
            <person name="Hall R.S."/>
            <person name="Korhonen P.K."/>
            <person name="Liao S."/>
            <person name="Thamsborg S."/>
            <person name="Xia J."/>
            <person name="Xu P."/>
            <person name="Wang S."/>
            <person name="Scheerlinck J.P."/>
            <person name="Hofmann A."/>
            <person name="Sternberg P.W."/>
            <person name="Wang J."/>
            <person name="Gasser R.B."/>
        </authorList>
    </citation>
    <scope>NUCLEOTIDE SEQUENCE [LARGE SCALE GENOMIC DNA]</scope>
    <source>
        <strain evidence="1">DCEP-RM93M</strain>
    </source>
</reference>
<dbReference type="AlphaFoldDB" id="A0A085LLV8"/>
<dbReference type="Proteomes" id="UP000030764">
    <property type="component" value="Unassembled WGS sequence"/>
</dbReference>
<dbReference type="EMBL" id="KL363407">
    <property type="protein sequence ID" value="KFD45954.1"/>
    <property type="molecule type" value="Genomic_DNA"/>
</dbReference>
<evidence type="ECO:0000313" key="1">
    <source>
        <dbReference type="EMBL" id="KFD45954.1"/>
    </source>
</evidence>
<accession>A0A085LLV8</accession>
<name>A0A085LLV8_9BILA</name>
<evidence type="ECO:0000313" key="2">
    <source>
        <dbReference type="Proteomes" id="UP000030764"/>
    </source>
</evidence>
<sequence length="75" mass="8708">MDIFALDHLSRGPFRRGPFCRGPFGRGHFCRGHFVLDYLSVNRSAFRRNNDSLHQLACRAELVCLMQKRMEDHGS</sequence>
<proteinExistence type="predicted"/>
<protein>
    <submittedName>
        <fullName evidence="1">Uncharacterized protein</fullName>
    </submittedName>
</protein>
<keyword evidence="2" id="KW-1185">Reference proteome</keyword>
<gene>
    <name evidence="1" type="ORF">M513_13161</name>
</gene>
<organism evidence="1 2">
    <name type="scientific">Trichuris suis</name>
    <name type="common">pig whipworm</name>
    <dbReference type="NCBI Taxonomy" id="68888"/>
    <lineage>
        <taxon>Eukaryota</taxon>
        <taxon>Metazoa</taxon>
        <taxon>Ecdysozoa</taxon>
        <taxon>Nematoda</taxon>
        <taxon>Enoplea</taxon>
        <taxon>Dorylaimia</taxon>
        <taxon>Trichinellida</taxon>
        <taxon>Trichuridae</taxon>
        <taxon>Trichuris</taxon>
    </lineage>
</organism>